<accession>A0A370PUB2</accession>
<proteinExistence type="predicted"/>
<keyword evidence="2" id="KW-1185">Reference proteome</keyword>
<organism evidence="1 2">
    <name type="scientific">Aspergillus phoenicis ATCC 13157</name>
    <dbReference type="NCBI Taxonomy" id="1353007"/>
    <lineage>
        <taxon>Eukaryota</taxon>
        <taxon>Fungi</taxon>
        <taxon>Dikarya</taxon>
        <taxon>Ascomycota</taxon>
        <taxon>Pezizomycotina</taxon>
        <taxon>Eurotiomycetes</taxon>
        <taxon>Eurotiomycetidae</taxon>
        <taxon>Eurotiales</taxon>
        <taxon>Aspergillaceae</taxon>
        <taxon>Aspergillus</taxon>
    </lineage>
</organism>
<evidence type="ECO:0000313" key="2">
    <source>
        <dbReference type="Proteomes" id="UP000254937"/>
    </source>
</evidence>
<protein>
    <submittedName>
        <fullName evidence="1">Uncharacterized protein</fullName>
    </submittedName>
</protein>
<dbReference type="Proteomes" id="UP000254937">
    <property type="component" value="Unassembled WGS sequence"/>
</dbReference>
<evidence type="ECO:0000313" key="1">
    <source>
        <dbReference type="EMBL" id="RDK45534.1"/>
    </source>
</evidence>
<gene>
    <name evidence="1" type="ORF">M752DRAFT_273785</name>
</gene>
<dbReference type="AlphaFoldDB" id="A0A370PUB2"/>
<sequence length="56" mass="6434">MACFTTVIQAAEQHSHLLQGLESISELICRLHVMERLYLHSDTKQDIGLLDDLRKI</sequence>
<reference evidence="1 2" key="1">
    <citation type="submission" date="2018-07" db="EMBL/GenBank/DDBJ databases">
        <title>Section-level genome sequencing of Aspergillus section Nigri to investigate inter- and intra-species variation.</title>
        <authorList>
            <consortium name="DOE Joint Genome Institute"/>
            <person name="Vesth T.C."/>
            <person name="Nybo J.L."/>
            <person name="Theobald S."/>
            <person name="Frisvad J.C."/>
            <person name="Larsen T.O."/>
            <person name="Nielsen K.F."/>
            <person name="Hoof J.B."/>
            <person name="Brandl J."/>
            <person name="Salamov A."/>
            <person name="Riley R."/>
            <person name="Gladden J.M."/>
            <person name="Phatale P."/>
            <person name="Nielsen M.T."/>
            <person name="Lyhne E.K."/>
            <person name="Kogle M.E."/>
            <person name="Strasser K."/>
            <person name="McDonnell E."/>
            <person name="Barry K."/>
            <person name="Clum A."/>
            <person name="Chen C."/>
            <person name="Nolan M."/>
            <person name="Sandor L."/>
            <person name="Kuo A."/>
            <person name="Lipzen A."/>
            <person name="Hainaut M."/>
            <person name="Drula E."/>
            <person name="Tsang A."/>
            <person name="Magnuson J.K."/>
            <person name="Henrissat B."/>
            <person name="Wiebenga A."/>
            <person name="Simmons B.A."/>
            <person name="Makela M.R."/>
            <person name="De vries R.P."/>
            <person name="Grigoriev I.V."/>
            <person name="Mortensen U.H."/>
            <person name="Baker S.E."/>
            <person name="Andersen M.R."/>
        </authorList>
    </citation>
    <scope>NUCLEOTIDE SEQUENCE [LARGE SCALE GENOMIC DNA]</scope>
    <source>
        <strain evidence="1 2">ATCC 13157</strain>
    </source>
</reference>
<name>A0A370PUB2_ASPPH</name>
<dbReference type="EMBL" id="KZ851847">
    <property type="protein sequence ID" value="RDK45534.1"/>
    <property type="molecule type" value="Genomic_DNA"/>
</dbReference>